<evidence type="ECO:0000256" key="6">
    <source>
        <dbReference type="ARBA" id="ARBA00022692"/>
    </source>
</evidence>
<dbReference type="InterPro" id="IPR022346">
    <property type="entry name" value="T2SS_GspH"/>
</dbReference>
<evidence type="ECO:0000259" key="12">
    <source>
        <dbReference type="Pfam" id="PF12019"/>
    </source>
</evidence>
<comment type="caution">
    <text evidence="13">The sequence shown here is derived from an EMBL/GenBank/DDBJ whole genome shotgun (WGS) entry which is preliminary data.</text>
</comment>
<dbReference type="Pfam" id="PF12019">
    <property type="entry name" value="GspH"/>
    <property type="match status" value="1"/>
</dbReference>
<evidence type="ECO:0000256" key="5">
    <source>
        <dbReference type="ARBA" id="ARBA00022519"/>
    </source>
</evidence>
<dbReference type="GO" id="GO:0015628">
    <property type="term" value="P:protein secretion by the type II secretion system"/>
    <property type="evidence" value="ECO:0007669"/>
    <property type="project" value="InterPro"/>
</dbReference>
<evidence type="ECO:0000313" key="13">
    <source>
        <dbReference type="EMBL" id="RIA46320.1"/>
    </source>
</evidence>
<dbReference type="Gene3D" id="3.30.700.10">
    <property type="entry name" value="Glycoprotein, Type 4 Pilin"/>
    <property type="match status" value="1"/>
</dbReference>
<keyword evidence="7 11" id="KW-1133">Transmembrane helix</keyword>
<evidence type="ECO:0000256" key="2">
    <source>
        <dbReference type="ARBA" id="ARBA00021549"/>
    </source>
</evidence>
<comment type="similarity">
    <text evidence="9">Belongs to the GSP H family.</text>
</comment>
<dbReference type="GO" id="GO:0015627">
    <property type="term" value="C:type II protein secretion system complex"/>
    <property type="evidence" value="ECO:0007669"/>
    <property type="project" value="InterPro"/>
</dbReference>
<dbReference type="InterPro" id="IPR045584">
    <property type="entry name" value="Pilin-like"/>
</dbReference>
<dbReference type="EMBL" id="QXDC01000002">
    <property type="protein sequence ID" value="RIA46320.1"/>
    <property type="molecule type" value="Genomic_DNA"/>
</dbReference>
<dbReference type="InterPro" id="IPR012902">
    <property type="entry name" value="N_methyl_site"/>
</dbReference>
<keyword evidence="8 11" id="KW-0472">Membrane</keyword>
<evidence type="ECO:0000256" key="8">
    <source>
        <dbReference type="ARBA" id="ARBA00023136"/>
    </source>
</evidence>
<accession>A0A397P9U6</accession>
<keyword evidence="5" id="KW-0997">Cell inner membrane</keyword>
<dbReference type="PROSITE" id="PS00409">
    <property type="entry name" value="PROKAR_NTER_METHYL"/>
    <property type="match status" value="1"/>
</dbReference>
<dbReference type="Pfam" id="PF07963">
    <property type="entry name" value="N_methyl"/>
    <property type="match status" value="1"/>
</dbReference>
<keyword evidence="4" id="KW-0488">Methylation</keyword>
<keyword evidence="6 11" id="KW-0812">Transmembrane</keyword>
<evidence type="ECO:0000256" key="9">
    <source>
        <dbReference type="ARBA" id="ARBA00025772"/>
    </source>
</evidence>
<feature type="transmembrane region" description="Helical" evidence="11">
    <location>
        <begin position="20"/>
        <end position="41"/>
    </location>
</feature>
<evidence type="ECO:0000256" key="4">
    <source>
        <dbReference type="ARBA" id="ARBA00022481"/>
    </source>
</evidence>
<proteinExistence type="inferred from homology"/>
<name>A0A397P9U6_9SPHN</name>
<keyword evidence="14" id="KW-1185">Reference proteome</keyword>
<dbReference type="RefSeq" id="WP_170150913.1">
    <property type="nucleotide sequence ID" value="NZ_QXDC01000002.1"/>
</dbReference>
<reference evidence="13 14" key="1">
    <citation type="submission" date="2018-08" db="EMBL/GenBank/DDBJ databases">
        <title>Genomic Encyclopedia of Type Strains, Phase IV (KMG-IV): sequencing the most valuable type-strain genomes for metagenomic binning, comparative biology and taxonomic classification.</title>
        <authorList>
            <person name="Goeker M."/>
        </authorList>
    </citation>
    <scope>NUCLEOTIDE SEQUENCE [LARGE SCALE GENOMIC DNA]</scope>
    <source>
        <strain evidence="13 14">DSM 25527</strain>
    </source>
</reference>
<gene>
    <name evidence="13" type="ORF">DFR49_0859</name>
</gene>
<dbReference type="AlphaFoldDB" id="A0A397P9U6"/>
<dbReference type="Proteomes" id="UP000266568">
    <property type="component" value="Unassembled WGS sequence"/>
</dbReference>
<keyword evidence="3" id="KW-1003">Cell membrane</keyword>
<evidence type="ECO:0000256" key="3">
    <source>
        <dbReference type="ARBA" id="ARBA00022475"/>
    </source>
</evidence>
<evidence type="ECO:0000256" key="1">
    <source>
        <dbReference type="ARBA" id="ARBA00004377"/>
    </source>
</evidence>
<feature type="domain" description="General secretion pathway GspH" evidence="12">
    <location>
        <begin position="54"/>
        <end position="135"/>
    </location>
</feature>
<dbReference type="GO" id="GO:0005886">
    <property type="term" value="C:plasma membrane"/>
    <property type="evidence" value="ECO:0007669"/>
    <property type="project" value="UniProtKB-SubCell"/>
</dbReference>
<comment type="subcellular location">
    <subcellularLocation>
        <location evidence="1">Cell inner membrane</location>
        <topology evidence="1">Single-pass membrane protein</topology>
    </subcellularLocation>
</comment>
<dbReference type="SUPFAM" id="SSF54523">
    <property type="entry name" value="Pili subunits"/>
    <property type="match status" value="1"/>
</dbReference>
<evidence type="ECO:0000313" key="14">
    <source>
        <dbReference type="Proteomes" id="UP000266568"/>
    </source>
</evidence>
<evidence type="ECO:0000256" key="7">
    <source>
        <dbReference type="ARBA" id="ARBA00022989"/>
    </source>
</evidence>
<organism evidence="13 14">
    <name type="scientific">Hephaestia caeni</name>
    <dbReference type="NCBI Taxonomy" id="645617"/>
    <lineage>
        <taxon>Bacteria</taxon>
        <taxon>Pseudomonadati</taxon>
        <taxon>Pseudomonadota</taxon>
        <taxon>Alphaproteobacteria</taxon>
        <taxon>Sphingomonadales</taxon>
        <taxon>Sphingomonadaceae</taxon>
        <taxon>Hephaestia</taxon>
    </lineage>
</organism>
<evidence type="ECO:0000256" key="10">
    <source>
        <dbReference type="ARBA" id="ARBA00030775"/>
    </source>
</evidence>
<sequence length="145" mass="15532">MWGAGKKSCSRYRAQAGFTLLEALVILAILALIAGVAFPAVGSALRYQAFADGATRFEASLRGARAQALRRGAAVRFLVSPDRRAFALGDAVDRLPDELRGVAPDGGVTFFPDGTATGGEVAVVDRVRERRWRVRATTGEIERVL</sequence>
<protein>
    <recommendedName>
        <fullName evidence="2">Type II secretion system protein H</fullName>
    </recommendedName>
    <alternativeName>
        <fullName evidence="10">General secretion pathway protein H</fullName>
    </alternativeName>
</protein>
<evidence type="ECO:0000256" key="11">
    <source>
        <dbReference type="SAM" id="Phobius"/>
    </source>
</evidence>